<dbReference type="GO" id="GO:0003959">
    <property type="term" value="F:NADPH dehydrogenase activity"/>
    <property type="evidence" value="ECO:0007669"/>
    <property type="project" value="UniProtKB-EC"/>
</dbReference>
<dbReference type="Proteomes" id="UP000317909">
    <property type="component" value="Chromosome"/>
</dbReference>
<dbReference type="SUPFAM" id="SSF51395">
    <property type="entry name" value="FMN-linked oxidoreductases"/>
    <property type="match status" value="1"/>
</dbReference>
<dbReference type="EMBL" id="CP036339">
    <property type="protein sequence ID" value="QDT71360.1"/>
    <property type="molecule type" value="Genomic_DNA"/>
</dbReference>
<evidence type="ECO:0000313" key="4">
    <source>
        <dbReference type="EMBL" id="QDT71360.1"/>
    </source>
</evidence>
<proteinExistence type="predicted"/>
<evidence type="ECO:0000259" key="3">
    <source>
        <dbReference type="Pfam" id="PF00724"/>
    </source>
</evidence>
<dbReference type="RefSeq" id="WP_145430559.1">
    <property type="nucleotide sequence ID" value="NZ_CP036339.1"/>
</dbReference>
<keyword evidence="5" id="KW-1185">Reference proteome</keyword>
<gene>
    <name evidence="4" type="primary">namA_1</name>
    <name evidence="4" type="ORF">I41_05170</name>
</gene>
<name>A0A517TSL6_9BACT</name>
<dbReference type="AlphaFoldDB" id="A0A517TSL6"/>
<dbReference type="GO" id="GO:0010181">
    <property type="term" value="F:FMN binding"/>
    <property type="evidence" value="ECO:0007669"/>
    <property type="project" value="InterPro"/>
</dbReference>
<dbReference type="EC" id="1.6.99.1" evidence="4"/>
<dbReference type="PANTHER" id="PTHR43656:SF2">
    <property type="entry name" value="BINDING OXIDOREDUCTASE, PUTATIVE (AFU_ORTHOLOGUE AFUA_2G08260)-RELATED"/>
    <property type="match status" value="1"/>
</dbReference>
<evidence type="ECO:0000256" key="1">
    <source>
        <dbReference type="ARBA" id="ARBA00022630"/>
    </source>
</evidence>
<dbReference type="KEGG" id="llh:I41_05170"/>
<protein>
    <submittedName>
        <fullName evidence="4">NADPH dehydrogenase</fullName>
        <ecNumber evidence="4">1.6.99.1</ecNumber>
    </submittedName>
</protein>
<reference evidence="4 5" key="1">
    <citation type="submission" date="2019-02" db="EMBL/GenBank/DDBJ databases">
        <title>Deep-cultivation of Planctomycetes and their phenomic and genomic characterization uncovers novel biology.</title>
        <authorList>
            <person name="Wiegand S."/>
            <person name="Jogler M."/>
            <person name="Boedeker C."/>
            <person name="Pinto D."/>
            <person name="Vollmers J."/>
            <person name="Rivas-Marin E."/>
            <person name="Kohn T."/>
            <person name="Peeters S.H."/>
            <person name="Heuer A."/>
            <person name="Rast P."/>
            <person name="Oberbeckmann S."/>
            <person name="Bunk B."/>
            <person name="Jeske O."/>
            <person name="Meyerdierks A."/>
            <person name="Storesund J.E."/>
            <person name="Kallscheuer N."/>
            <person name="Luecker S."/>
            <person name="Lage O.M."/>
            <person name="Pohl T."/>
            <person name="Merkel B.J."/>
            <person name="Hornburger P."/>
            <person name="Mueller R.-W."/>
            <person name="Bruemmer F."/>
            <person name="Labrenz M."/>
            <person name="Spormann A.M."/>
            <person name="Op den Camp H."/>
            <person name="Overmann J."/>
            <person name="Amann R."/>
            <person name="Jetten M.S.M."/>
            <person name="Mascher T."/>
            <person name="Medema M.H."/>
            <person name="Devos D.P."/>
            <person name="Kaster A.-K."/>
            <person name="Ovreas L."/>
            <person name="Rohde M."/>
            <person name="Galperin M.Y."/>
            <person name="Jogler C."/>
        </authorList>
    </citation>
    <scope>NUCLEOTIDE SEQUENCE [LARGE SCALE GENOMIC DNA]</scope>
    <source>
        <strain evidence="4 5">I41</strain>
    </source>
</reference>
<keyword evidence="2 4" id="KW-0560">Oxidoreductase</keyword>
<sequence length="491" mass="54544">MHNEADKYPKVAQLKSVDALRARLAELHAALPLDDAIQTAAERSPLAQPLEVGGFRVGNRWCIHPMEGWDANRDGSPSEYTLRRWRRFGRSGAKLIWGGEAAAVQPSGRANPQQTLATPSNERGLATLLEACRAGHVEQTGSLDGLLVGLQLTHSGRFCKPDDHAKWAPKIAYHHPLLDDKFKIDAADSTCVLTDDELEVLIDDYVAAARLAYGVGYQFVDVKACHGYLLHEFLSARTRPGRFGGNLEGRSRVLLTVIDRIRSEIPGLLIGVRLSVFDTIPYRTSRDVGQPMAYEQLLPYGFGFGVDQRDPLKFDLSEPIELMRRLVDHGVSIINLTCGSPYYVPHIQRPAIFPPSDGYRPPEDPLTGVWRQVDAVRQCKAALPGVPLVGSGYSYLQDYLPHAAQGAVRSGWVDFVGLGRMVLSYPELPHDCLVDGKLKRKLVCRTFSDCTTAPRHGLISGCYPLDEFYKRISAREQLAAIKQRLSEDRRE</sequence>
<organism evidence="4 5">
    <name type="scientific">Lacipirellula limnantheis</name>
    <dbReference type="NCBI Taxonomy" id="2528024"/>
    <lineage>
        <taxon>Bacteria</taxon>
        <taxon>Pseudomonadati</taxon>
        <taxon>Planctomycetota</taxon>
        <taxon>Planctomycetia</taxon>
        <taxon>Pirellulales</taxon>
        <taxon>Lacipirellulaceae</taxon>
        <taxon>Lacipirellula</taxon>
    </lineage>
</organism>
<dbReference type="OrthoDB" id="9772736at2"/>
<dbReference type="Gene3D" id="3.20.20.70">
    <property type="entry name" value="Aldolase class I"/>
    <property type="match status" value="1"/>
</dbReference>
<dbReference type="InterPro" id="IPR001155">
    <property type="entry name" value="OxRdtase_FMN_N"/>
</dbReference>
<evidence type="ECO:0000256" key="2">
    <source>
        <dbReference type="ARBA" id="ARBA00023002"/>
    </source>
</evidence>
<dbReference type="InterPro" id="IPR051799">
    <property type="entry name" value="NADH_flavin_oxidoreductase"/>
</dbReference>
<feature type="domain" description="NADH:flavin oxidoreductase/NADH oxidase N-terminal" evidence="3">
    <location>
        <begin position="46"/>
        <end position="280"/>
    </location>
</feature>
<accession>A0A517TSL6</accession>
<dbReference type="PANTHER" id="PTHR43656">
    <property type="entry name" value="BINDING OXIDOREDUCTASE, PUTATIVE (AFU_ORTHOLOGUE AFUA_2G08260)-RELATED"/>
    <property type="match status" value="1"/>
</dbReference>
<dbReference type="Pfam" id="PF00724">
    <property type="entry name" value="Oxidored_FMN"/>
    <property type="match status" value="1"/>
</dbReference>
<keyword evidence="1" id="KW-0285">Flavoprotein</keyword>
<evidence type="ECO:0000313" key="5">
    <source>
        <dbReference type="Proteomes" id="UP000317909"/>
    </source>
</evidence>
<dbReference type="InterPro" id="IPR013785">
    <property type="entry name" value="Aldolase_TIM"/>
</dbReference>